<accession>A0A445F1X0</accession>
<reference evidence="1 2" key="1">
    <citation type="submission" date="2018-09" db="EMBL/GenBank/DDBJ databases">
        <title>A high-quality reference genome of wild soybean provides a powerful tool to mine soybean genomes.</title>
        <authorList>
            <person name="Xie M."/>
            <person name="Chung C.Y.L."/>
            <person name="Li M.-W."/>
            <person name="Wong F.-L."/>
            <person name="Chan T.-F."/>
            <person name="Lam H.-M."/>
        </authorList>
    </citation>
    <scope>NUCLEOTIDE SEQUENCE [LARGE SCALE GENOMIC DNA]</scope>
    <source>
        <strain evidence="2">cv. W05</strain>
        <tissue evidence="1">Hypocotyl of etiolated seedlings</tissue>
    </source>
</reference>
<proteinExistence type="predicted"/>
<name>A0A445F1X0_GLYSO</name>
<feature type="non-terminal residue" evidence="1">
    <location>
        <position position="67"/>
    </location>
</feature>
<evidence type="ECO:0000313" key="2">
    <source>
        <dbReference type="Proteomes" id="UP000289340"/>
    </source>
</evidence>
<dbReference type="Proteomes" id="UP000289340">
    <property type="component" value="Chromosome 20"/>
</dbReference>
<organism evidence="1 2">
    <name type="scientific">Glycine soja</name>
    <name type="common">Wild soybean</name>
    <dbReference type="NCBI Taxonomy" id="3848"/>
    <lineage>
        <taxon>Eukaryota</taxon>
        <taxon>Viridiplantae</taxon>
        <taxon>Streptophyta</taxon>
        <taxon>Embryophyta</taxon>
        <taxon>Tracheophyta</taxon>
        <taxon>Spermatophyta</taxon>
        <taxon>Magnoliopsida</taxon>
        <taxon>eudicotyledons</taxon>
        <taxon>Gunneridae</taxon>
        <taxon>Pentapetalae</taxon>
        <taxon>rosids</taxon>
        <taxon>fabids</taxon>
        <taxon>Fabales</taxon>
        <taxon>Fabaceae</taxon>
        <taxon>Papilionoideae</taxon>
        <taxon>50 kb inversion clade</taxon>
        <taxon>NPAAA clade</taxon>
        <taxon>indigoferoid/millettioid clade</taxon>
        <taxon>Phaseoleae</taxon>
        <taxon>Glycine</taxon>
        <taxon>Glycine subgen. Soja</taxon>
    </lineage>
</organism>
<protein>
    <submittedName>
        <fullName evidence="1">Uncharacterized protein</fullName>
    </submittedName>
</protein>
<comment type="caution">
    <text evidence="1">The sequence shown here is derived from an EMBL/GenBank/DDBJ whole genome shotgun (WGS) entry which is preliminary data.</text>
</comment>
<keyword evidence="2" id="KW-1185">Reference proteome</keyword>
<sequence>MMQEVIFSCHRTKDGTSPEIIFFYPEPRIKHNILDQSLLIKFLLSKNTDIPLTPDIPTSCSPNHHSH</sequence>
<dbReference type="AlphaFoldDB" id="A0A445F1X0"/>
<gene>
    <name evidence="1" type="ORF">D0Y65_053390</name>
</gene>
<dbReference type="EMBL" id="QZWG01000020">
    <property type="protein sequence ID" value="RZB42787.1"/>
    <property type="molecule type" value="Genomic_DNA"/>
</dbReference>
<evidence type="ECO:0000313" key="1">
    <source>
        <dbReference type="EMBL" id="RZB42787.1"/>
    </source>
</evidence>